<dbReference type="InterPro" id="IPR002716">
    <property type="entry name" value="PIN_dom"/>
</dbReference>
<feature type="domain" description="PIN" evidence="7">
    <location>
        <begin position="4"/>
        <end position="121"/>
    </location>
</feature>
<dbReference type="GO" id="GO:0016787">
    <property type="term" value="F:hydrolase activity"/>
    <property type="evidence" value="ECO:0007669"/>
    <property type="project" value="UniProtKB-KW"/>
</dbReference>
<keyword evidence="9" id="KW-1185">Reference proteome</keyword>
<dbReference type="HOGENOM" id="CLU_118482_3_2_2"/>
<evidence type="ECO:0000313" key="8">
    <source>
        <dbReference type="EMBL" id="ADC66202.1"/>
    </source>
</evidence>
<dbReference type="GO" id="GO:0004518">
    <property type="term" value="F:nuclease activity"/>
    <property type="evidence" value="ECO:0007669"/>
    <property type="project" value="UniProtKB-KW"/>
</dbReference>
<dbReference type="AlphaFoldDB" id="D3S0D9"/>
<keyword evidence="5" id="KW-0460">Magnesium</keyword>
<dbReference type="KEGG" id="fpl:Ferp_2069"/>
<dbReference type="Pfam" id="PF01850">
    <property type="entry name" value="PIN"/>
    <property type="match status" value="1"/>
</dbReference>
<reference evidence="8 9" key="2">
    <citation type="journal article" date="2011" name="Stand. Genomic Sci.">
        <title>Complete genome sequence of Ferroglobus placidus AEDII12DO.</title>
        <authorList>
            <person name="Anderson I."/>
            <person name="Risso C."/>
            <person name="Holmes D."/>
            <person name="Lucas S."/>
            <person name="Copeland A."/>
            <person name="Lapidus A."/>
            <person name="Cheng J.F."/>
            <person name="Bruce D."/>
            <person name="Goodwin L."/>
            <person name="Pitluck S."/>
            <person name="Saunders E."/>
            <person name="Brettin T."/>
            <person name="Detter J.C."/>
            <person name="Han C."/>
            <person name="Tapia R."/>
            <person name="Larimer F."/>
            <person name="Land M."/>
            <person name="Hauser L."/>
            <person name="Woyke T."/>
            <person name="Lovley D."/>
            <person name="Kyrpides N."/>
            <person name="Ivanova N."/>
        </authorList>
    </citation>
    <scope>NUCLEOTIDE SEQUENCE [LARGE SCALE GENOMIC DNA]</scope>
    <source>
        <strain evidence="9">DSM 10642 / AEDII12DO</strain>
    </source>
</reference>
<evidence type="ECO:0000313" key="9">
    <source>
        <dbReference type="Proteomes" id="UP000002613"/>
    </source>
</evidence>
<evidence type="ECO:0000256" key="3">
    <source>
        <dbReference type="ARBA" id="ARBA00022723"/>
    </source>
</evidence>
<dbReference type="OrthoDB" id="97501at2157"/>
<dbReference type="GO" id="GO:0046872">
    <property type="term" value="F:metal ion binding"/>
    <property type="evidence" value="ECO:0007669"/>
    <property type="project" value="UniProtKB-KW"/>
</dbReference>
<dbReference type="CDD" id="cd09881">
    <property type="entry name" value="PIN_VapC4-5_FitB-like"/>
    <property type="match status" value="1"/>
</dbReference>
<dbReference type="eggNOG" id="arCOG02219">
    <property type="taxonomic scope" value="Archaea"/>
</dbReference>
<dbReference type="PaxDb" id="589924-Ferp_2069"/>
<evidence type="ECO:0000256" key="2">
    <source>
        <dbReference type="ARBA" id="ARBA00022722"/>
    </source>
</evidence>
<dbReference type="InterPro" id="IPR050556">
    <property type="entry name" value="Type_II_TA_system_RNase"/>
</dbReference>
<evidence type="ECO:0000259" key="7">
    <source>
        <dbReference type="Pfam" id="PF01850"/>
    </source>
</evidence>
<name>D3S0D9_FERPA</name>
<dbReference type="PANTHER" id="PTHR33653">
    <property type="entry name" value="RIBONUCLEASE VAPC2"/>
    <property type="match status" value="1"/>
</dbReference>
<organism evidence="8 9">
    <name type="scientific">Ferroglobus placidus (strain DSM 10642 / AEDII12DO)</name>
    <dbReference type="NCBI Taxonomy" id="589924"/>
    <lineage>
        <taxon>Archaea</taxon>
        <taxon>Methanobacteriati</taxon>
        <taxon>Methanobacteriota</taxon>
        <taxon>Archaeoglobi</taxon>
        <taxon>Archaeoglobales</taxon>
        <taxon>Archaeoglobaceae</taxon>
        <taxon>Ferroglobus</taxon>
    </lineage>
</organism>
<keyword evidence="4" id="KW-0378">Hydrolase</keyword>
<comment type="cofactor">
    <cofactor evidence="1">
        <name>Mg(2+)</name>
        <dbReference type="ChEBI" id="CHEBI:18420"/>
    </cofactor>
</comment>
<dbReference type="GeneID" id="8779604"/>
<comment type="similarity">
    <text evidence="6">Belongs to the PINc/VapC protein family.</text>
</comment>
<dbReference type="EMBL" id="CP001899">
    <property type="protein sequence ID" value="ADC66202.1"/>
    <property type="molecule type" value="Genomic_DNA"/>
</dbReference>
<reference evidence="9" key="1">
    <citation type="submission" date="2010-02" db="EMBL/GenBank/DDBJ databases">
        <title>Complete sequence of Ferroglobus placidus DSM 10642.</title>
        <authorList>
            <consortium name="US DOE Joint Genome Institute"/>
            <person name="Lucas S."/>
            <person name="Copeland A."/>
            <person name="Lapidus A."/>
            <person name="Cheng J.-F."/>
            <person name="Bruce D."/>
            <person name="Goodwin L."/>
            <person name="Pitluck S."/>
            <person name="Saunders E."/>
            <person name="Brettin T."/>
            <person name="Detter J.C."/>
            <person name="Han C."/>
            <person name="Tapia R."/>
            <person name="Larimer F."/>
            <person name="Land M."/>
            <person name="Hauser L."/>
            <person name="Kyrpides N."/>
            <person name="Ivanova N."/>
            <person name="Holmes D."/>
            <person name="Lovley D."/>
            <person name="Kyrpides N."/>
            <person name="Anderson I.J."/>
            <person name="Woyke T."/>
        </authorList>
    </citation>
    <scope>NUCLEOTIDE SEQUENCE [LARGE SCALE GENOMIC DNA]</scope>
    <source>
        <strain evidence="9">DSM 10642 / AEDII12DO</strain>
    </source>
</reference>
<protein>
    <submittedName>
        <fullName evidence="8">PilT protein domain protein</fullName>
    </submittedName>
</protein>
<sequence>MNLILDTSFLIELKKGNKKAVEALNERKEDCEDIVVSTLTVYELLVGANYIWKKHGNAKEMMIISDMLKALTVVPVDLDVVKRASEVKAELILRGIDVPDLDILIACSTDGEILTFDKDFNPLKELGFKISFLGDEDE</sequence>
<accession>D3S0D9</accession>
<evidence type="ECO:0000256" key="1">
    <source>
        <dbReference type="ARBA" id="ARBA00001946"/>
    </source>
</evidence>
<dbReference type="InterPro" id="IPR029060">
    <property type="entry name" value="PIN-like_dom_sf"/>
</dbReference>
<dbReference type="Gene3D" id="3.40.50.1010">
    <property type="entry name" value="5'-nuclease"/>
    <property type="match status" value="1"/>
</dbReference>
<gene>
    <name evidence="8" type="ordered locus">Ferp_2069</name>
</gene>
<keyword evidence="2" id="KW-0540">Nuclease</keyword>
<dbReference type="PANTHER" id="PTHR33653:SF1">
    <property type="entry name" value="RIBONUCLEASE VAPC2"/>
    <property type="match status" value="1"/>
</dbReference>
<keyword evidence="3" id="KW-0479">Metal-binding</keyword>
<dbReference type="SUPFAM" id="SSF88723">
    <property type="entry name" value="PIN domain-like"/>
    <property type="match status" value="1"/>
</dbReference>
<evidence type="ECO:0000256" key="4">
    <source>
        <dbReference type="ARBA" id="ARBA00022801"/>
    </source>
</evidence>
<dbReference type="RefSeq" id="WP_012966541.1">
    <property type="nucleotide sequence ID" value="NC_013849.1"/>
</dbReference>
<evidence type="ECO:0000256" key="5">
    <source>
        <dbReference type="ARBA" id="ARBA00022842"/>
    </source>
</evidence>
<proteinExistence type="inferred from homology"/>
<dbReference type="Proteomes" id="UP000002613">
    <property type="component" value="Chromosome"/>
</dbReference>
<evidence type="ECO:0000256" key="6">
    <source>
        <dbReference type="ARBA" id="ARBA00038093"/>
    </source>
</evidence>